<evidence type="ECO:0000313" key="4">
    <source>
        <dbReference type="Proteomes" id="UP001300763"/>
    </source>
</evidence>
<accession>A0ABT5T0J6</accession>
<dbReference type="PANTHER" id="PTHR40763">
    <property type="entry name" value="MEMBRANE PROTEIN-RELATED"/>
    <property type="match status" value="1"/>
</dbReference>
<evidence type="ECO:0000259" key="2">
    <source>
        <dbReference type="Pfam" id="PF08044"/>
    </source>
</evidence>
<dbReference type="Pfam" id="PF08044">
    <property type="entry name" value="DUF1707"/>
    <property type="match status" value="1"/>
</dbReference>
<feature type="domain" description="DUF1707" evidence="2">
    <location>
        <begin position="30"/>
        <end position="82"/>
    </location>
</feature>
<name>A0ABT5T0J6_9PSEU</name>
<reference evidence="3 4" key="1">
    <citation type="submission" date="2023-02" db="EMBL/GenBank/DDBJ databases">
        <title>Genome sequencing required for Actinomycetospora new species description.</title>
        <authorList>
            <person name="Saimee Y."/>
            <person name="Duangmal K."/>
        </authorList>
    </citation>
    <scope>NUCLEOTIDE SEQUENCE [LARGE SCALE GENOMIC DNA]</scope>
    <source>
        <strain evidence="3 4">DW7H6</strain>
    </source>
</reference>
<gene>
    <name evidence="3" type="ORF">PGB27_19135</name>
</gene>
<dbReference type="Proteomes" id="UP001300763">
    <property type="component" value="Unassembled WGS sequence"/>
</dbReference>
<evidence type="ECO:0000313" key="3">
    <source>
        <dbReference type="EMBL" id="MDD7967458.1"/>
    </source>
</evidence>
<sequence>MSQPPPHEQGDDDQGAGAERLPAKPEPPAIRASDAEREEVAEVVRQAVSDGRLTIVEGDERLRDVYAAVFRRDLVPITADLQPVEARSTTAATPSRRPLGHVDRPSSTLSVAVLSGVQKRGEWTPGHTHRVVAFWGGAELSFRDARLDEAGLTIGAIAIMGGVSIDLRGIPAGVEVTIQAVAIMGGIDVTVDPDTTVVEDGFGFMGAFEDGSGGPQRTDGARVRVTGLALMGGVSVARKPLAIEGDGGPSAIEG</sequence>
<protein>
    <submittedName>
        <fullName evidence="3">DUF1707 domain-containing protein</fullName>
    </submittedName>
</protein>
<dbReference type="InterPro" id="IPR012551">
    <property type="entry name" value="DUF1707_SHOCT-like"/>
</dbReference>
<dbReference type="PANTHER" id="PTHR40763:SF4">
    <property type="entry name" value="DUF1707 DOMAIN-CONTAINING PROTEIN"/>
    <property type="match status" value="1"/>
</dbReference>
<organism evidence="3 4">
    <name type="scientific">Actinomycetospora lemnae</name>
    <dbReference type="NCBI Taxonomy" id="3019891"/>
    <lineage>
        <taxon>Bacteria</taxon>
        <taxon>Bacillati</taxon>
        <taxon>Actinomycetota</taxon>
        <taxon>Actinomycetes</taxon>
        <taxon>Pseudonocardiales</taxon>
        <taxon>Pseudonocardiaceae</taxon>
        <taxon>Actinomycetospora</taxon>
    </lineage>
</organism>
<dbReference type="EMBL" id="JAQZAO010000008">
    <property type="protein sequence ID" value="MDD7967458.1"/>
    <property type="molecule type" value="Genomic_DNA"/>
</dbReference>
<evidence type="ECO:0000256" key="1">
    <source>
        <dbReference type="SAM" id="MobiDB-lite"/>
    </source>
</evidence>
<comment type="caution">
    <text evidence="3">The sequence shown here is derived from an EMBL/GenBank/DDBJ whole genome shotgun (WGS) entry which is preliminary data.</text>
</comment>
<dbReference type="RefSeq" id="WP_274201982.1">
    <property type="nucleotide sequence ID" value="NZ_JAQZAO010000008.1"/>
</dbReference>
<proteinExistence type="predicted"/>
<keyword evidence="4" id="KW-1185">Reference proteome</keyword>
<feature type="region of interest" description="Disordered" evidence="1">
    <location>
        <begin position="1"/>
        <end position="38"/>
    </location>
</feature>